<dbReference type="CDD" id="cd17324">
    <property type="entry name" value="MFS_NepI_like"/>
    <property type="match status" value="1"/>
</dbReference>
<dbReference type="InterPro" id="IPR020846">
    <property type="entry name" value="MFS_dom"/>
</dbReference>
<dbReference type="PANTHER" id="PTHR43124">
    <property type="entry name" value="PURINE EFFLUX PUMP PBUE"/>
    <property type="match status" value="1"/>
</dbReference>
<dbReference type="Proteomes" id="UP000005709">
    <property type="component" value="Unassembled WGS sequence"/>
</dbReference>
<accession>C8PGY5</accession>
<dbReference type="RefSeq" id="WP_005870817.1">
    <property type="nucleotide sequence ID" value="NZ_ACYG01000022.1"/>
</dbReference>
<organism evidence="8 9">
    <name type="scientific">Campylobacter gracilis RM3268</name>
    <dbReference type="NCBI Taxonomy" id="553220"/>
    <lineage>
        <taxon>Bacteria</taxon>
        <taxon>Pseudomonadati</taxon>
        <taxon>Campylobacterota</taxon>
        <taxon>Epsilonproteobacteria</taxon>
        <taxon>Campylobacterales</taxon>
        <taxon>Campylobacteraceae</taxon>
        <taxon>Campylobacter</taxon>
    </lineage>
</organism>
<feature type="transmembrane region" description="Helical" evidence="6">
    <location>
        <begin position="296"/>
        <end position="317"/>
    </location>
</feature>
<feature type="transmembrane region" description="Helical" evidence="6">
    <location>
        <begin position="329"/>
        <end position="349"/>
    </location>
</feature>
<feature type="transmembrane region" description="Helical" evidence="6">
    <location>
        <begin position="361"/>
        <end position="379"/>
    </location>
</feature>
<protein>
    <submittedName>
        <fullName evidence="8">Transporter, major facilitator family protein</fullName>
    </submittedName>
</protein>
<dbReference type="OrthoDB" id="9788453at2"/>
<dbReference type="PANTHER" id="PTHR43124:SF4">
    <property type="entry name" value="SUGAR EFFLUX TRANSPORTER"/>
    <property type="match status" value="1"/>
</dbReference>
<sequence>MNVHKIAYTRVIALAFAAFIFNTTEFIPVALLSDIAADFSMDVTSTGLIITIYAWAVSILSLPLMLLTSKLERKRLLLRLFVLFTLSHVLAAIAWNFVVLVIARLGIAISHAIFWSITSSLVVRLAPINKGSQAIGMLALGTSLAMVLGLPLGRVVGELFGWRITFFAIGALAAAEALFLWKILPFLPSRRAGSLASLPMLARRPMLLALYLLTFLIVGAHFTTYSYVEPFVAKFNPAGGHFVTYVLLAFGASGIAASVLFSKLYRPFPNAFLICSILFILASVLTLKVFVANDVALLLAAFVWGVGIFGFGLCLQIRVLALAPDATDVAISIYSAIYNVGIGGGALLGHQIATRFGLEHIGEAGAILGALGLASYLYVSAKFAQTNSA</sequence>
<dbReference type="SUPFAM" id="SSF103473">
    <property type="entry name" value="MFS general substrate transporter"/>
    <property type="match status" value="1"/>
</dbReference>
<dbReference type="AlphaFoldDB" id="C8PGY5"/>
<keyword evidence="2" id="KW-1003">Cell membrane</keyword>
<evidence type="ECO:0000259" key="7">
    <source>
        <dbReference type="PROSITE" id="PS50850"/>
    </source>
</evidence>
<name>C8PGY5_9BACT</name>
<dbReference type="InterPro" id="IPR011701">
    <property type="entry name" value="MFS"/>
</dbReference>
<dbReference type="InterPro" id="IPR050189">
    <property type="entry name" value="MFS_Efflux_Transporters"/>
</dbReference>
<dbReference type="NCBIfam" id="NF002921">
    <property type="entry name" value="PRK03545.1"/>
    <property type="match status" value="1"/>
</dbReference>
<keyword evidence="5 6" id="KW-0472">Membrane</keyword>
<dbReference type="eggNOG" id="COG2814">
    <property type="taxonomic scope" value="Bacteria"/>
</dbReference>
<dbReference type="GO" id="GO:0022857">
    <property type="term" value="F:transmembrane transporter activity"/>
    <property type="evidence" value="ECO:0007669"/>
    <property type="project" value="InterPro"/>
</dbReference>
<feature type="transmembrane region" description="Helical" evidence="6">
    <location>
        <begin position="135"/>
        <end position="152"/>
    </location>
</feature>
<feature type="transmembrane region" description="Helical" evidence="6">
    <location>
        <begin position="12"/>
        <end position="31"/>
    </location>
</feature>
<dbReference type="PROSITE" id="PS50850">
    <property type="entry name" value="MFS"/>
    <property type="match status" value="1"/>
</dbReference>
<dbReference type="EMBL" id="ACYG01000022">
    <property type="protein sequence ID" value="EEV17806.1"/>
    <property type="molecule type" value="Genomic_DNA"/>
</dbReference>
<evidence type="ECO:0000313" key="8">
    <source>
        <dbReference type="EMBL" id="EEV17806.1"/>
    </source>
</evidence>
<gene>
    <name evidence="8" type="ORF">CAMGR0001_2173</name>
</gene>
<feature type="transmembrane region" description="Helical" evidence="6">
    <location>
        <begin position="101"/>
        <end position="123"/>
    </location>
</feature>
<feature type="domain" description="Major facilitator superfamily (MFS) profile" evidence="7">
    <location>
        <begin position="10"/>
        <end position="387"/>
    </location>
</feature>
<evidence type="ECO:0000256" key="6">
    <source>
        <dbReference type="SAM" id="Phobius"/>
    </source>
</evidence>
<feature type="transmembrane region" description="Helical" evidence="6">
    <location>
        <begin position="43"/>
        <end position="64"/>
    </location>
</feature>
<reference evidence="8 9" key="1">
    <citation type="submission" date="2009-07" db="EMBL/GenBank/DDBJ databases">
        <authorList>
            <person name="Madupu R."/>
            <person name="Sebastian Y."/>
            <person name="Durkin A.S."/>
            <person name="Torralba M."/>
            <person name="Methe B."/>
            <person name="Sutton G.G."/>
            <person name="Strausberg R.L."/>
            <person name="Nelson K.E."/>
        </authorList>
    </citation>
    <scope>NUCLEOTIDE SEQUENCE [LARGE SCALE GENOMIC DNA]</scope>
    <source>
        <strain evidence="8 9">RM3268</strain>
    </source>
</reference>
<feature type="transmembrane region" description="Helical" evidence="6">
    <location>
        <begin position="268"/>
        <end position="290"/>
    </location>
</feature>
<feature type="transmembrane region" description="Helical" evidence="6">
    <location>
        <begin position="205"/>
        <end position="222"/>
    </location>
</feature>
<dbReference type="Gene3D" id="1.20.1250.20">
    <property type="entry name" value="MFS general substrate transporter like domains"/>
    <property type="match status" value="1"/>
</dbReference>
<evidence type="ECO:0000256" key="4">
    <source>
        <dbReference type="ARBA" id="ARBA00022989"/>
    </source>
</evidence>
<dbReference type="Pfam" id="PF07690">
    <property type="entry name" value="MFS_1"/>
    <property type="match status" value="1"/>
</dbReference>
<evidence type="ECO:0000256" key="3">
    <source>
        <dbReference type="ARBA" id="ARBA00022692"/>
    </source>
</evidence>
<evidence type="ECO:0000256" key="5">
    <source>
        <dbReference type="ARBA" id="ARBA00023136"/>
    </source>
</evidence>
<feature type="transmembrane region" description="Helical" evidence="6">
    <location>
        <begin position="164"/>
        <end position="184"/>
    </location>
</feature>
<keyword evidence="3 6" id="KW-0812">Transmembrane</keyword>
<comment type="subcellular location">
    <subcellularLocation>
        <location evidence="1">Cell membrane</location>
        <topology evidence="1">Multi-pass membrane protein</topology>
    </subcellularLocation>
</comment>
<comment type="caution">
    <text evidence="8">The sequence shown here is derived from an EMBL/GenBank/DDBJ whole genome shotgun (WGS) entry which is preliminary data.</text>
</comment>
<evidence type="ECO:0000256" key="2">
    <source>
        <dbReference type="ARBA" id="ARBA00022475"/>
    </source>
</evidence>
<evidence type="ECO:0000256" key="1">
    <source>
        <dbReference type="ARBA" id="ARBA00004651"/>
    </source>
</evidence>
<dbReference type="InterPro" id="IPR036259">
    <property type="entry name" value="MFS_trans_sf"/>
</dbReference>
<evidence type="ECO:0000313" key="9">
    <source>
        <dbReference type="Proteomes" id="UP000005709"/>
    </source>
</evidence>
<keyword evidence="9" id="KW-1185">Reference proteome</keyword>
<keyword evidence="4 6" id="KW-1133">Transmembrane helix</keyword>
<dbReference type="GO" id="GO:0005886">
    <property type="term" value="C:plasma membrane"/>
    <property type="evidence" value="ECO:0007669"/>
    <property type="project" value="UniProtKB-SubCell"/>
</dbReference>
<proteinExistence type="predicted"/>
<feature type="transmembrane region" description="Helical" evidence="6">
    <location>
        <begin position="242"/>
        <end position="261"/>
    </location>
</feature>
<feature type="transmembrane region" description="Helical" evidence="6">
    <location>
        <begin position="76"/>
        <end position="95"/>
    </location>
</feature>